<keyword evidence="2" id="KW-1185">Reference proteome</keyword>
<sequence>MAGWVTRTIRPPLEVAVRAPAGWERVDVEHTELVLALAGMPAGVFRPSFVVVSYFSEEPLPQIALRAAEEAQQEYEDPLLISSEYLEHFGRAGRRIEFTYRIGETTVFVRRWILKLESRCLDVIASSTVGQVPLVRGAFDAMFSSLAWESAAA</sequence>
<reference evidence="1 2" key="1">
    <citation type="submission" date="2016-10" db="EMBL/GenBank/DDBJ databases">
        <authorList>
            <person name="de Groot N.N."/>
        </authorList>
    </citation>
    <scope>NUCLEOTIDE SEQUENCE [LARGE SCALE GENOMIC DNA]</scope>
    <source>
        <strain evidence="1 2">DSM 20117</strain>
    </source>
</reference>
<dbReference type="RefSeq" id="WP_074701368.1">
    <property type="nucleotide sequence ID" value="NZ_CP018863.1"/>
</dbReference>
<protein>
    <recommendedName>
        <fullName evidence="3">Lipoprotein LpqN</fullName>
    </recommendedName>
</protein>
<dbReference type="STRING" id="37928.SAMN04489742_3277"/>
<name>A0A1H1F7Q8_9MICC</name>
<evidence type="ECO:0000313" key="2">
    <source>
        <dbReference type="Proteomes" id="UP000181917"/>
    </source>
</evidence>
<dbReference type="AlphaFoldDB" id="A0A1H1F7Q8"/>
<dbReference type="KEGG" id="acry:AC20117_01105"/>
<evidence type="ECO:0008006" key="3">
    <source>
        <dbReference type="Google" id="ProtNLM"/>
    </source>
</evidence>
<dbReference type="Gene3D" id="3.40.1000.10">
    <property type="entry name" value="Mog1/PsbP, alpha/beta/alpha sandwich"/>
    <property type="match status" value="1"/>
</dbReference>
<dbReference type="EMBL" id="FNKH01000002">
    <property type="protein sequence ID" value="SDQ96466.1"/>
    <property type="molecule type" value="Genomic_DNA"/>
</dbReference>
<dbReference type="Proteomes" id="UP000181917">
    <property type="component" value="Unassembled WGS sequence"/>
</dbReference>
<organism evidence="1 2">
    <name type="scientific">Crystallibacter crystallopoietes</name>
    <dbReference type="NCBI Taxonomy" id="37928"/>
    <lineage>
        <taxon>Bacteria</taxon>
        <taxon>Bacillati</taxon>
        <taxon>Actinomycetota</taxon>
        <taxon>Actinomycetes</taxon>
        <taxon>Micrococcales</taxon>
        <taxon>Micrococcaceae</taxon>
        <taxon>Crystallibacter</taxon>
    </lineage>
</organism>
<gene>
    <name evidence="1" type="ORF">SAMN04489742_3277</name>
</gene>
<accession>A0A1H1F7Q8</accession>
<dbReference type="OrthoDB" id="4942580at2"/>
<proteinExistence type="predicted"/>
<evidence type="ECO:0000313" key="1">
    <source>
        <dbReference type="EMBL" id="SDQ96466.1"/>
    </source>
</evidence>